<dbReference type="STRING" id="133381.A0A2T9ZBV0"/>
<dbReference type="Gene3D" id="3.40.50.150">
    <property type="entry name" value="Vaccinia Virus protein VP39"/>
    <property type="match status" value="1"/>
</dbReference>
<proteinExistence type="predicted"/>
<dbReference type="Proteomes" id="UP000245609">
    <property type="component" value="Unassembled WGS sequence"/>
</dbReference>
<evidence type="ECO:0000313" key="4">
    <source>
        <dbReference type="Proteomes" id="UP000245609"/>
    </source>
</evidence>
<reference evidence="3 4" key="1">
    <citation type="journal article" date="2018" name="MBio">
        <title>Comparative Genomics Reveals the Core Gene Toolbox for the Fungus-Insect Symbiosis.</title>
        <authorList>
            <person name="Wang Y."/>
            <person name="Stata M."/>
            <person name="Wang W."/>
            <person name="Stajich J.E."/>
            <person name="White M.M."/>
            <person name="Moncalvo J.M."/>
        </authorList>
    </citation>
    <scope>NUCLEOTIDE SEQUENCE [LARGE SCALE GENOMIC DNA]</scope>
    <source>
        <strain evidence="3 4">SC-DP-2</strain>
    </source>
</reference>
<comment type="caution">
    <text evidence="3">The sequence shown here is derived from an EMBL/GenBank/DDBJ whole genome shotgun (WGS) entry which is preliminary data.</text>
</comment>
<dbReference type="PANTHER" id="PTHR45036">
    <property type="entry name" value="METHYLTRANSFERASE LIKE 7B"/>
    <property type="match status" value="1"/>
</dbReference>
<evidence type="ECO:0000256" key="2">
    <source>
        <dbReference type="SAM" id="MobiDB-lite"/>
    </source>
</evidence>
<protein>
    <recommendedName>
        <fullName evidence="5">Methyltransferase type 11 domain-containing protein</fullName>
    </recommendedName>
</protein>
<keyword evidence="4" id="KW-1185">Reference proteome</keyword>
<accession>A0A2T9ZBV0</accession>
<keyword evidence="1" id="KW-0175">Coiled coil</keyword>
<name>A0A2T9ZBV0_9FUNG</name>
<dbReference type="CDD" id="cd02440">
    <property type="entry name" value="AdoMet_MTases"/>
    <property type="match status" value="1"/>
</dbReference>
<evidence type="ECO:0008006" key="5">
    <source>
        <dbReference type="Google" id="ProtNLM"/>
    </source>
</evidence>
<dbReference type="InterPro" id="IPR029063">
    <property type="entry name" value="SAM-dependent_MTases_sf"/>
</dbReference>
<dbReference type="EMBL" id="MBFS01000646">
    <property type="protein sequence ID" value="PVV02032.1"/>
    <property type="molecule type" value="Genomic_DNA"/>
</dbReference>
<dbReference type="PANTHER" id="PTHR45036:SF1">
    <property type="entry name" value="METHYLTRANSFERASE LIKE 7A"/>
    <property type="match status" value="1"/>
</dbReference>
<feature type="coiled-coil region" evidence="1">
    <location>
        <begin position="313"/>
        <end position="354"/>
    </location>
</feature>
<evidence type="ECO:0000256" key="1">
    <source>
        <dbReference type="SAM" id="Coils"/>
    </source>
</evidence>
<evidence type="ECO:0000313" key="3">
    <source>
        <dbReference type="EMBL" id="PVV02032.1"/>
    </source>
</evidence>
<dbReference type="OrthoDB" id="10254945at2759"/>
<organism evidence="3 4">
    <name type="scientific">Smittium megazygosporum</name>
    <dbReference type="NCBI Taxonomy" id="133381"/>
    <lineage>
        <taxon>Eukaryota</taxon>
        <taxon>Fungi</taxon>
        <taxon>Fungi incertae sedis</taxon>
        <taxon>Zoopagomycota</taxon>
        <taxon>Kickxellomycotina</taxon>
        <taxon>Harpellomycetes</taxon>
        <taxon>Harpellales</taxon>
        <taxon>Legeriomycetaceae</taxon>
        <taxon>Smittium</taxon>
    </lineage>
</organism>
<feature type="region of interest" description="Disordered" evidence="2">
    <location>
        <begin position="396"/>
        <end position="416"/>
    </location>
</feature>
<feature type="compositionally biased region" description="Basic and acidic residues" evidence="2">
    <location>
        <begin position="396"/>
        <end position="405"/>
    </location>
</feature>
<dbReference type="InterPro" id="IPR052356">
    <property type="entry name" value="Thiol_S-MT"/>
</dbReference>
<dbReference type="AlphaFoldDB" id="A0A2T9ZBV0"/>
<gene>
    <name evidence="3" type="ORF">BB560_003523</name>
</gene>
<dbReference type="SUPFAM" id="SSF53335">
    <property type="entry name" value="S-adenosyl-L-methionine-dependent methyltransferases"/>
    <property type="match status" value="1"/>
</dbReference>
<dbReference type="Pfam" id="PF13489">
    <property type="entry name" value="Methyltransf_23"/>
    <property type="match status" value="1"/>
</dbReference>
<sequence length="465" mass="52680">MNSEHDMKLKDIKESLFKDVKGNVLEIGPGYGTSLKYLNKDLIEKIVMAEPNRSFNEKLEIEGKRLGYKVIEIDENTQNLSAVVADNAPEDEKKDTQMLLYAGSIENSGKTVKSIESNGPYDSIISSSVLCSVDNVESTLESIIGLLKPGGKFYFIEHVSIKEPHSIQDKALFIGQRAIQPFWKLFGGNCHLARNTGDIISSFKEWRNVHIERYQENVSGIWNKFVPIIYGVAEKESIISVSLDLSESQKSMILAGQGPDTIMEVSSRALAFWVYQVSQELAFRDIIEKRATNKINKIEIKASSIIKDWQSKNNLTKNELISAKHDLEQEKKKVHNLSNQLQEKMRYIRKLQNTGDVERQRSILSNVRNSASTIVNNLQGVEPSIHSSRNNINDVRRNYPRERKPPTPVPTIFSRPSPVPSTPILYNNHGIGSTLKTPATAHFQGYNDQYVNGNQFSEFYKFKNQ</sequence>